<dbReference type="InterPro" id="IPR031322">
    <property type="entry name" value="Shikimate/glucono_kinase"/>
</dbReference>
<reference evidence="13" key="1">
    <citation type="submission" date="2016-10" db="EMBL/GenBank/DDBJ databases">
        <authorList>
            <person name="Varghese N."/>
            <person name="Submissions S."/>
        </authorList>
    </citation>
    <scope>NUCLEOTIDE SEQUENCE [LARGE SCALE GENOMIC DNA]</scope>
    <source>
        <strain evidence="13">DSM 22329</strain>
    </source>
</reference>
<dbReference type="GO" id="GO:0005737">
    <property type="term" value="C:cytoplasm"/>
    <property type="evidence" value="ECO:0007669"/>
    <property type="project" value="TreeGrafter"/>
</dbReference>
<dbReference type="FunFam" id="3.40.50.300:FF:000522">
    <property type="entry name" value="Gluconokinase"/>
    <property type="match status" value="1"/>
</dbReference>
<dbReference type="Pfam" id="PF01202">
    <property type="entry name" value="SKI"/>
    <property type="match status" value="1"/>
</dbReference>
<gene>
    <name evidence="12" type="ORF">SAMN04489867_1764</name>
</gene>
<keyword evidence="7 10" id="KW-0067">ATP-binding</keyword>
<dbReference type="InterPro" id="IPR027417">
    <property type="entry name" value="P-loop_NTPase"/>
</dbReference>
<evidence type="ECO:0000256" key="11">
    <source>
        <dbReference type="SAM" id="MobiDB-lite"/>
    </source>
</evidence>
<feature type="region of interest" description="Disordered" evidence="11">
    <location>
        <begin position="1"/>
        <end position="26"/>
    </location>
</feature>
<protein>
    <recommendedName>
        <fullName evidence="3 10">Gluconokinase</fullName>
        <ecNumber evidence="3 10">2.7.1.12</ecNumber>
    </recommendedName>
</protein>
<dbReference type="RefSeq" id="WP_172829377.1">
    <property type="nucleotide sequence ID" value="NZ_LT629711.1"/>
</dbReference>
<dbReference type="GO" id="GO:0005524">
    <property type="term" value="F:ATP binding"/>
    <property type="evidence" value="ECO:0007669"/>
    <property type="project" value="UniProtKB-KW"/>
</dbReference>
<feature type="compositionally biased region" description="Pro residues" evidence="11">
    <location>
        <begin position="1"/>
        <end position="10"/>
    </location>
</feature>
<evidence type="ECO:0000313" key="12">
    <source>
        <dbReference type="EMBL" id="SDP21842.1"/>
    </source>
</evidence>
<name>A0A1H0QX10_9MICO</name>
<keyword evidence="5 10" id="KW-0547">Nucleotide-binding</keyword>
<dbReference type="Gene3D" id="3.40.50.300">
    <property type="entry name" value="P-loop containing nucleotide triphosphate hydrolases"/>
    <property type="match status" value="1"/>
</dbReference>
<keyword evidence="4 10" id="KW-0808">Transferase</keyword>
<evidence type="ECO:0000256" key="1">
    <source>
        <dbReference type="ARBA" id="ARBA00004761"/>
    </source>
</evidence>
<dbReference type="STRING" id="443156.SAMN04489867_1764"/>
<comment type="pathway">
    <text evidence="1">Carbohydrate acid metabolism.</text>
</comment>
<evidence type="ECO:0000256" key="8">
    <source>
        <dbReference type="ARBA" id="ARBA00023064"/>
    </source>
</evidence>
<evidence type="ECO:0000256" key="10">
    <source>
        <dbReference type="RuleBase" id="RU363066"/>
    </source>
</evidence>
<sequence>MSGVPSPEPSTPDARPAPSHSSAPTAPPLVVVMGVSGSGKTTVGAALAQRLHVPFADADDFHPEANIAKMSAGVPLDDDDRWPWLAAIADWLVEHRESGGVASCSALKRAYRDVLVADTPQARFVHLHGDRAVLAARVAGRPGHFMPAALVDSQFATLEPLQPDEQGTTLDVDQSVDTLVDQSAAYLADAPASRADAGAPAPRTDQKGSPA</sequence>
<evidence type="ECO:0000256" key="3">
    <source>
        <dbReference type="ARBA" id="ARBA00012054"/>
    </source>
</evidence>
<organism evidence="12 13">
    <name type="scientific">Pedococcus dokdonensis</name>
    <dbReference type="NCBI Taxonomy" id="443156"/>
    <lineage>
        <taxon>Bacteria</taxon>
        <taxon>Bacillati</taxon>
        <taxon>Actinomycetota</taxon>
        <taxon>Actinomycetes</taxon>
        <taxon>Micrococcales</taxon>
        <taxon>Intrasporangiaceae</taxon>
        <taxon>Pedococcus</taxon>
    </lineage>
</organism>
<evidence type="ECO:0000313" key="13">
    <source>
        <dbReference type="Proteomes" id="UP000199077"/>
    </source>
</evidence>
<evidence type="ECO:0000256" key="4">
    <source>
        <dbReference type="ARBA" id="ARBA00022679"/>
    </source>
</evidence>
<comment type="catalytic activity">
    <reaction evidence="9 10">
        <text>D-gluconate + ATP = 6-phospho-D-gluconate + ADP + H(+)</text>
        <dbReference type="Rhea" id="RHEA:19433"/>
        <dbReference type="ChEBI" id="CHEBI:15378"/>
        <dbReference type="ChEBI" id="CHEBI:18391"/>
        <dbReference type="ChEBI" id="CHEBI:30616"/>
        <dbReference type="ChEBI" id="CHEBI:58759"/>
        <dbReference type="ChEBI" id="CHEBI:456216"/>
        <dbReference type="EC" id="2.7.1.12"/>
    </reaction>
</comment>
<feature type="compositionally biased region" description="Low complexity" evidence="11">
    <location>
        <begin position="190"/>
        <end position="203"/>
    </location>
</feature>
<dbReference type="AlphaFoldDB" id="A0A1H0QX10"/>
<keyword evidence="6 10" id="KW-0418">Kinase</keyword>
<dbReference type="EC" id="2.7.1.12" evidence="3 10"/>
<dbReference type="GO" id="GO:0046316">
    <property type="term" value="F:gluconokinase activity"/>
    <property type="evidence" value="ECO:0007669"/>
    <property type="project" value="UniProtKB-EC"/>
</dbReference>
<dbReference type="PANTHER" id="PTHR43442">
    <property type="entry name" value="GLUCONOKINASE-RELATED"/>
    <property type="match status" value="1"/>
</dbReference>
<dbReference type="InterPro" id="IPR006001">
    <property type="entry name" value="Therm_gnt_kin"/>
</dbReference>
<proteinExistence type="inferred from homology"/>
<dbReference type="SUPFAM" id="SSF52540">
    <property type="entry name" value="P-loop containing nucleoside triphosphate hydrolases"/>
    <property type="match status" value="1"/>
</dbReference>
<dbReference type="PANTHER" id="PTHR43442:SF3">
    <property type="entry name" value="GLUCONOKINASE-RELATED"/>
    <property type="match status" value="1"/>
</dbReference>
<feature type="compositionally biased region" description="Low complexity" evidence="11">
    <location>
        <begin position="12"/>
        <end position="24"/>
    </location>
</feature>
<dbReference type="NCBIfam" id="TIGR01313">
    <property type="entry name" value="therm_gnt_kin"/>
    <property type="match status" value="1"/>
</dbReference>
<keyword evidence="8" id="KW-0311">Gluconate utilization</keyword>
<evidence type="ECO:0000256" key="9">
    <source>
        <dbReference type="ARBA" id="ARBA00048090"/>
    </source>
</evidence>
<dbReference type="CDD" id="cd02021">
    <property type="entry name" value="GntK"/>
    <property type="match status" value="1"/>
</dbReference>
<feature type="region of interest" description="Disordered" evidence="11">
    <location>
        <begin position="190"/>
        <end position="211"/>
    </location>
</feature>
<comment type="similarity">
    <text evidence="2 10">Belongs to the gluconokinase GntK/GntV family.</text>
</comment>
<evidence type="ECO:0000256" key="2">
    <source>
        <dbReference type="ARBA" id="ARBA00008420"/>
    </source>
</evidence>
<dbReference type="GO" id="GO:0019521">
    <property type="term" value="P:D-gluconate metabolic process"/>
    <property type="evidence" value="ECO:0007669"/>
    <property type="project" value="UniProtKB-KW"/>
</dbReference>
<dbReference type="Proteomes" id="UP000199077">
    <property type="component" value="Chromosome I"/>
</dbReference>
<accession>A0A1H0QX10</accession>
<keyword evidence="13" id="KW-1185">Reference proteome</keyword>
<evidence type="ECO:0000256" key="6">
    <source>
        <dbReference type="ARBA" id="ARBA00022777"/>
    </source>
</evidence>
<evidence type="ECO:0000256" key="7">
    <source>
        <dbReference type="ARBA" id="ARBA00022840"/>
    </source>
</evidence>
<dbReference type="EMBL" id="LT629711">
    <property type="protein sequence ID" value="SDP21842.1"/>
    <property type="molecule type" value="Genomic_DNA"/>
</dbReference>
<evidence type="ECO:0000256" key="5">
    <source>
        <dbReference type="ARBA" id="ARBA00022741"/>
    </source>
</evidence>